<dbReference type="EMBL" id="BARS01052405">
    <property type="protein sequence ID" value="GAG53181.1"/>
    <property type="molecule type" value="Genomic_DNA"/>
</dbReference>
<evidence type="ECO:0000313" key="1">
    <source>
        <dbReference type="EMBL" id="GAG53181.1"/>
    </source>
</evidence>
<proteinExistence type="predicted"/>
<accession>X0ZYR4</accession>
<sequence length="30" mass="3410">ATNKNSVLYAELAKKNEYKAKHILTPDYEG</sequence>
<comment type="caution">
    <text evidence="1">The sequence shown here is derived from an EMBL/GenBank/DDBJ whole genome shotgun (WGS) entry which is preliminary data.</text>
</comment>
<name>X0ZYR4_9ZZZZ</name>
<protein>
    <submittedName>
        <fullName evidence="1">Uncharacterized protein</fullName>
    </submittedName>
</protein>
<reference evidence="1" key="1">
    <citation type="journal article" date="2014" name="Front. Microbiol.">
        <title>High frequency of phylogenetically diverse reductive dehalogenase-homologous genes in deep subseafloor sedimentary metagenomes.</title>
        <authorList>
            <person name="Kawai M."/>
            <person name="Futagami T."/>
            <person name="Toyoda A."/>
            <person name="Takaki Y."/>
            <person name="Nishi S."/>
            <person name="Hori S."/>
            <person name="Arai W."/>
            <person name="Tsubouchi T."/>
            <person name="Morono Y."/>
            <person name="Uchiyama I."/>
            <person name="Ito T."/>
            <person name="Fujiyama A."/>
            <person name="Inagaki F."/>
            <person name="Takami H."/>
        </authorList>
    </citation>
    <scope>NUCLEOTIDE SEQUENCE</scope>
    <source>
        <strain evidence="1">Expedition CK06-06</strain>
    </source>
</reference>
<dbReference type="AlphaFoldDB" id="X0ZYR4"/>
<organism evidence="1">
    <name type="scientific">marine sediment metagenome</name>
    <dbReference type="NCBI Taxonomy" id="412755"/>
    <lineage>
        <taxon>unclassified sequences</taxon>
        <taxon>metagenomes</taxon>
        <taxon>ecological metagenomes</taxon>
    </lineage>
</organism>
<feature type="non-terminal residue" evidence="1">
    <location>
        <position position="1"/>
    </location>
</feature>
<gene>
    <name evidence="1" type="ORF">S01H1_77918</name>
</gene>